<feature type="transmembrane region" description="Helical" evidence="2">
    <location>
        <begin position="38"/>
        <end position="59"/>
    </location>
</feature>
<feature type="transmembrane region" description="Helical" evidence="2">
    <location>
        <begin position="65"/>
        <end position="87"/>
    </location>
</feature>
<keyword evidence="2" id="KW-0472">Membrane</keyword>
<feature type="compositionally biased region" description="Low complexity" evidence="1">
    <location>
        <begin position="185"/>
        <end position="197"/>
    </location>
</feature>
<comment type="caution">
    <text evidence="4">The sequence shown here is derived from an EMBL/GenBank/DDBJ whole genome shotgun (WGS) entry which is preliminary data.</text>
</comment>
<evidence type="ECO:0000313" key="5">
    <source>
        <dbReference type="Proteomes" id="UP001519295"/>
    </source>
</evidence>
<keyword evidence="2" id="KW-1133">Transmembrane helix</keyword>
<protein>
    <recommendedName>
        <fullName evidence="3">DUF6542 domain-containing protein</fullName>
    </recommendedName>
</protein>
<feature type="compositionally biased region" description="Low complexity" evidence="1">
    <location>
        <begin position="269"/>
        <end position="283"/>
    </location>
</feature>
<sequence length="329" mass="33543">MNSTRRSSARRPGGSTSRSPAPARGGWPVRERSLLRPVLGIPPVAAVGLALGTTALGVFVDLIRIGTVGRVFEIGYLLGCVLAVGWVRRRSIFLPAVQPPLLLAVVVPVMAVLIGAPTGGGTAESVLMAGAPLINAFPAMAVTTVVVLLVTAFRLLRQRLGPDDAVGRLWAGLGRDPGGRDPDGRAPAAGSPGAGSARADRRRSGSRSTGRSRSGAGNRSAENRGAEDRGGEDRGDEGRGGARAGERGRTRGGRTGGGEPEPRTRRGRTSSSGSARTGSTPRGAADGRGSTDSGGFRSSDPDGHRAPGGSRASSATRGGSSARTRRPSR</sequence>
<dbReference type="Proteomes" id="UP001519295">
    <property type="component" value="Unassembled WGS sequence"/>
</dbReference>
<gene>
    <name evidence="4" type="ORF">JOF36_006569</name>
</gene>
<feature type="compositionally biased region" description="Low complexity" evidence="1">
    <location>
        <begin position="206"/>
        <end position="220"/>
    </location>
</feature>
<reference evidence="4 5" key="1">
    <citation type="submission" date="2021-03" db="EMBL/GenBank/DDBJ databases">
        <title>Sequencing the genomes of 1000 actinobacteria strains.</title>
        <authorList>
            <person name="Klenk H.-P."/>
        </authorList>
    </citation>
    <scope>NUCLEOTIDE SEQUENCE [LARGE SCALE GENOMIC DNA]</scope>
    <source>
        <strain evidence="4 5">DSM 45256</strain>
    </source>
</reference>
<feature type="domain" description="DUF6542" evidence="3">
    <location>
        <begin position="40"/>
        <end position="159"/>
    </location>
</feature>
<dbReference type="Pfam" id="PF20177">
    <property type="entry name" value="DUF6542"/>
    <property type="match status" value="1"/>
</dbReference>
<keyword evidence="2" id="KW-0812">Transmembrane</keyword>
<dbReference type="EMBL" id="JAGINU010000001">
    <property type="protein sequence ID" value="MBP2370873.1"/>
    <property type="molecule type" value="Genomic_DNA"/>
</dbReference>
<feature type="transmembrane region" description="Helical" evidence="2">
    <location>
        <begin position="136"/>
        <end position="156"/>
    </location>
</feature>
<accession>A0ABS4W3T2</accession>
<feature type="region of interest" description="Disordered" evidence="1">
    <location>
        <begin position="174"/>
        <end position="329"/>
    </location>
</feature>
<proteinExistence type="predicted"/>
<name>A0ABS4W3T2_9PSEU</name>
<evidence type="ECO:0000259" key="3">
    <source>
        <dbReference type="Pfam" id="PF20177"/>
    </source>
</evidence>
<feature type="compositionally biased region" description="Low complexity" evidence="1">
    <location>
        <begin position="307"/>
        <end position="322"/>
    </location>
</feature>
<evidence type="ECO:0000256" key="2">
    <source>
        <dbReference type="SAM" id="Phobius"/>
    </source>
</evidence>
<evidence type="ECO:0000256" key="1">
    <source>
        <dbReference type="SAM" id="MobiDB-lite"/>
    </source>
</evidence>
<keyword evidence="5" id="KW-1185">Reference proteome</keyword>
<feature type="region of interest" description="Disordered" evidence="1">
    <location>
        <begin position="1"/>
        <end position="27"/>
    </location>
</feature>
<dbReference type="RefSeq" id="WP_210034446.1">
    <property type="nucleotide sequence ID" value="NZ_JAGINU010000001.1"/>
</dbReference>
<dbReference type="InterPro" id="IPR046672">
    <property type="entry name" value="DUF6542"/>
</dbReference>
<feature type="transmembrane region" description="Helical" evidence="2">
    <location>
        <begin position="99"/>
        <end position="116"/>
    </location>
</feature>
<organism evidence="4 5">
    <name type="scientific">Pseudonocardia parietis</name>
    <dbReference type="NCBI Taxonomy" id="570936"/>
    <lineage>
        <taxon>Bacteria</taxon>
        <taxon>Bacillati</taxon>
        <taxon>Actinomycetota</taxon>
        <taxon>Actinomycetes</taxon>
        <taxon>Pseudonocardiales</taxon>
        <taxon>Pseudonocardiaceae</taxon>
        <taxon>Pseudonocardia</taxon>
    </lineage>
</organism>
<feature type="compositionally biased region" description="Basic and acidic residues" evidence="1">
    <location>
        <begin position="221"/>
        <end position="249"/>
    </location>
</feature>
<evidence type="ECO:0000313" key="4">
    <source>
        <dbReference type="EMBL" id="MBP2370873.1"/>
    </source>
</evidence>